<dbReference type="PANTHER" id="PTHR43591">
    <property type="entry name" value="METHYLTRANSFERASE"/>
    <property type="match status" value="1"/>
</dbReference>
<accession>A0AAN6MHN7</accession>
<sequence length="348" mass="38616">MAEQGDTQPGPRDDSTAADEPAIQVDSGSDADSTYGWDDDSNSTQSLYSSITKHVYENGRRYHSYRQGAYWGPNDEIAQENLDLYHHIFSMMLGGRLYLAPIPLNPQRVLDLGTGTGIWAMDFADLHPSAAVIATDLSPIQPSLVPPNLEFQIDDFCEQWTFSPPASFDFIHARCIYGCVADYPALYAEVLANLKPGAWFEHAEISVVPRCADGSMDGSNIGKWGPLALEAGVKFGKSFGIAEDVEGLMRASGFVNVRKHVFPWPIGPWPKDPVLKSIGAYNRLGWQQGLEGWALFLFTKYLGWRIEEVQVLLAQIRKDLRNSSIHAYQNVVVCYGQKPEKETPISPS</sequence>
<dbReference type="InterPro" id="IPR029063">
    <property type="entry name" value="SAM-dependent_MTases_sf"/>
</dbReference>
<dbReference type="EMBL" id="MU855686">
    <property type="protein sequence ID" value="KAK3900298.1"/>
    <property type="molecule type" value="Genomic_DNA"/>
</dbReference>
<dbReference type="GO" id="GO:0008168">
    <property type="term" value="F:methyltransferase activity"/>
    <property type="evidence" value="ECO:0007669"/>
    <property type="project" value="UniProtKB-KW"/>
</dbReference>
<feature type="region of interest" description="Disordered" evidence="2">
    <location>
        <begin position="1"/>
        <end position="38"/>
    </location>
</feature>
<proteinExistence type="inferred from homology"/>
<name>A0AAN6MHN7_9PEZI</name>
<keyword evidence="4" id="KW-1185">Reference proteome</keyword>
<dbReference type="PANTHER" id="PTHR43591:SF10">
    <property type="entry name" value="ABC TRANSMEMBRANE TYPE-1 DOMAIN-CONTAINING PROTEIN-RELATED"/>
    <property type="match status" value="1"/>
</dbReference>
<comment type="caution">
    <text evidence="3">The sequence shown here is derived from an EMBL/GenBank/DDBJ whole genome shotgun (WGS) entry which is preliminary data.</text>
</comment>
<gene>
    <name evidence="3" type="ORF">C8A05DRAFT_36082</name>
</gene>
<dbReference type="Proteomes" id="UP001303889">
    <property type="component" value="Unassembled WGS sequence"/>
</dbReference>
<organism evidence="3 4">
    <name type="scientific">Staphylotrichum tortipilum</name>
    <dbReference type="NCBI Taxonomy" id="2831512"/>
    <lineage>
        <taxon>Eukaryota</taxon>
        <taxon>Fungi</taxon>
        <taxon>Dikarya</taxon>
        <taxon>Ascomycota</taxon>
        <taxon>Pezizomycotina</taxon>
        <taxon>Sordariomycetes</taxon>
        <taxon>Sordariomycetidae</taxon>
        <taxon>Sordariales</taxon>
        <taxon>Chaetomiaceae</taxon>
        <taxon>Staphylotrichum</taxon>
    </lineage>
</organism>
<protein>
    <submittedName>
        <fullName evidence="3">S-adenosyl-L-methionine-dependent methyltransferase</fullName>
    </submittedName>
</protein>
<dbReference type="Pfam" id="PF13489">
    <property type="entry name" value="Methyltransf_23"/>
    <property type="match status" value="1"/>
</dbReference>
<dbReference type="Gene3D" id="3.40.50.150">
    <property type="entry name" value="Vaccinia Virus protein VP39"/>
    <property type="match status" value="1"/>
</dbReference>
<evidence type="ECO:0000256" key="1">
    <source>
        <dbReference type="ARBA" id="ARBA00038158"/>
    </source>
</evidence>
<reference evidence="3" key="2">
    <citation type="submission" date="2023-05" db="EMBL/GenBank/DDBJ databases">
        <authorList>
            <consortium name="Lawrence Berkeley National Laboratory"/>
            <person name="Steindorff A."/>
            <person name="Hensen N."/>
            <person name="Bonometti L."/>
            <person name="Westerberg I."/>
            <person name="Brannstrom I.O."/>
            <person name="Guillou S."/>
            <person name="Cros-Aarteil S."/>
            <person name="Calhoun S."/>
            <person name="Haridas S."/>
            <person name="Kuo A."/>
            <person name="Mondo S."/>
            <person name="Pangilinan J."/>
            <person name="Riley R."/>
            <person name="Labutti K."/>
            <person name="Andreopoulos B."/>
            <person name="Lipzen A."/>
            <person name="Chen C."/>
            <person name="Yanf M."/>
            <person name="Daum C."/>
            <person name="Ng V."/>
            <person name="Clum A."/>
            <person name="Ohm R."/>
            <person name="Martin F."/>
            <person name="Silar P."/>
            <person name="Natvig D."/>
            <person name="Lalanne C."/>
            <person name="Gautier V."/>
            <person name="Ament-Velasquez S.L."/>
            <person name="Kruys A."/>
            <person name="Hutchinson M.I."/>
            <person name="Powell A.J."/>
            <person name="Barry K."/>
            <person name="Miller A.N."/>
            <person name="Grigoriev I.V."/>
            <person name="Debuchy R."/>
            <person name="Gladieux P."/>
            <person name="Thoren M.H."/>
            <person name="Johannesson H."/>
        </authorList>
    </citation>
    <scope>NUCLEOTIDE SEQUENCE</scope>
    <source>
        <strain evidence="3">CBS 103.79</strain>
    </source>
</reference>
<keyword evidence="3" id="KW-0489">Methyltransferase</keyword>
<evidence type="ECO:0000313" key="4">
    <source>
        <dbReference type="Proteomes" id="UP001303889"/>
    </source>
</evidence>
<comment type="similarity">
    <text evidence="1">Belongs to the methyltransferase superfamily. LaeA methyltransferase family.</text>
</comment>
<evidence type="ECO:0000313" key="3">
    <source>
        <dbReference type="EMBL" id="KAK3900298.1"/>
    </source>
</evidence>
<dbReference type="AlphaFoldDB" id="A0AAN6MHN7"/>
<evidence type="ECO:0000256" key="2">
    <source>
        <dbReference type="SAM" id="MobiDB-lite"/>
    </source>
</evidence>
<dbReference type="SUPFAM" id="SSF53335">
    <property type="entry name" value="S-adenosyl-L-methionine-dependent methyltransferases"/>
    <property type="match status" value="1"/>
</dbReference>
<dbReference type="CDD" id="cd02440">
    <property type="entry name" value="AdoMet_MTases"/>
    <property type="match status" value="1"/>
</dbReference>
<keyword evidence="3" id="KW-0808">Transferase</keyword>
<dbReference type="GO" id="GO:0032259">
    <property type="term" value="P:methylation"/>
    <property type="evidence" value="ECO:0007669"/>
    <property type="project" value="UniProtKB-KW"/>
</dbReference>
<reference evidence="3" key="1">
    <citation type="journal article" date="2023" name="Mol. Phylogenet. Evol.">
        <title>Genome-scale phylogeny and comparative genomics of the fungal order Sordariales.</title>
        <authorList>
            <person name="Hensen N."/>
            <person name="Bonometti L."/>
            <person name="Westerberg I."/>
            <person name="Brannstrom I.O."/>
            <person name="Guillou S."/>
            <person name="Cros-Aarteil S."/>
            <person name="Calhoun S."/>
            <person name="Haridas S."/>
            <person name="Kuo A."/>
            <person name="Mondo S."/>
            <person name="Pangilinan J."/>
            <person name="Riley R."/>
            <person name="LaButti K."/>
            <person name="Andreopoulos B."/>
            <person name="Lipzen A."/>
            <person name="Chen C."/>
            <person name="Yan M."/>
            <person name="Daum C."/>
            <person name="Ng V."/>
            <person name="Clum A."/>
            <person name="Steindorff A."/>
            <person name="Ohm R.A."/>
            <person name="Martin F."/>
            <person name="Silar P."/>
            <person name="Natvig D.O."/>
            <person name="Lalanne C."/>
            <person name="Gautier V."/>
            <person name="Ament-Velasquez S.L."/>
            <person name="Kruys A."/>
            <person name="Hutchinson M.I."/>
            <person name="Powell A.J."/>
            <person name="Barry K."/>
            <person name="Miller A.N."/>
            <person name="Grigoriev I.V."/>
            <person name="Debuchy R."/>
            <person name="Gladieux P."/>
            <person name="Hiltunen Thoren M."/>
            <person name="Johannesson H."/>
        </authorList>
    </citation>
    <scope>NUCLEOTIDE SEQUENCE</scope>
    <source>
        <strain evidence="3">CBS 103.79</strain>
    </source>
</reference>